<dbReference type="RefSeq" id="WP_344029857.1">
    <property type="nucleotide sequence ID" value="NZ_BAAAOB010000001.1"/>
</dbReference>
<dbReference type="SUPFAM" id="SSF53850">
    <property type="entry name" value="Periplasmic binding protein-like II"/>
    <property type="match status" value="1"/>
</dbReference>
<evidence type="ECO:0000256" key="3">
    <source>
        <dbReference type="ARBA" id="ARBA00022448"/>
    </source>
</evidence>
<feature type="domain" description="Solute-binding protein family 5" evidence="7">
    <location>
        <begin position="103"/>
        <end position="495"/>
    </location>
</feature>
<evidence type="ECO:0000256" key="4">
    <source>
        <dbReference type="ARBA" id="ARBA00022729"/>
    </source>
</evidence>
<organism evidence="8 9">
    <name type="scientific">Leucobacter iarius</name>
    <dbReference type="NCBI Taxonomy" id="333963"/>
    <lineage>
        <taxon>Bacteria</taxon>
        <taxon>Bacillati</taxon>
        <taxon>Actinomycetota</taxon>
        <taxon>Actinomycetes</taxon>
        <taxon>Micrococcales</taxon>
        <taxon>Microbacteriaceae</taxon>
        <taxon>Leucobacter</taxon>
    </lineage>
</organism>
<comment type="caution">
    <text evidence="8">The sequence shown here is derived from an EMBL/GenBank/DDBJ whole genome shotgun (WGS) entry which is preliminary data.</text>
</comment>
<evidence type="ECO:0000256" key="2">
    <source>
        <dbReference type="ARBA" id="ARBA00005695"/>
    </source>
</evidence>
<name>A0ABN2LBN4_9MICO</name>
<sequence length="617" mass="65991">MTILTRRGARIAVVVAAAGALLLSGCAGPTDAKSDYSTLPKESGKPQTGGTATVALTPGLSPNYIYPYPPAEASGTVIARGMLWRALYRPSGTGGEIVDPGSSLAELPKTSADGKTVTITMKDYQWSNGKPVTSKDVVFSLALLKAAIAESPANWSFYTPGQFPDGVTATAPDDKTLVLQLEKVYNPSYLLSMLELIYVMPSADWSVAKTGGPLLDFTKPENAKAIYAYLTSQSADQSTFATNPLWKIVNGPYQLKSFEPTTGSYSLTPNTKYSGPGEHRLAQVDFKAFTSASAVLNQYKAGKLTVGTLDSSFASQIPALQKKGYHVYGAPAPARFDSLIINFKNTVDGFDKVIAQKYVRQALQQLIDQPGYVKSRGVYNGAGEENYSPLGAESPFPPKFGDKPPYPFDPKAAQKLLTDNGWTVDPKGTTCTNPGTGAGQCGEGIAQGQKISFTIASANTPAYVGARDLAFVSEAKKAGIDIKVVTKSLNYMYENYGNSFAPAKTNEWAMQDFGPLYQAAGYPTSNTVFNTDGSFNLGSYSNPEVDTAISASTYGLDEQALAAEGTLIGEELPALWLPTPDTLVVWKDTLSGPPETFNALLSFIYSPEQWYFTEGQK</sequence>
<feature type="signal peptide" evidence="6">
    <location>
        <begin position="1"/>
        <end position="32"/>
    </location>
</feature>
<reference evidence="8 9" key="1">
    <citation type="journal article" date="2019" name="Int. J. Syst. Evol. Microbiol.">
        <title>The Global Catalogue of Microorganisms (GCM) 10K type strain sequencing project: providing services to taxonomists for standard genome sequencing and annotation.</title>
        <authorList>
            <consortium name="The Broad Institute Genomics Platform"/>
            <consortium name="The Broad Institute Genome Sequencing Center for Infectious Disease"/>
            <person name="Wu L."/>
            <person name="Ma J."/>
        </authorList>
    </citation>
    <scope>NUCLEOTIDE SEQUENCE [LARGE SCALE GENOMIC DNA]</scope>
    <source>
        <strain evidence="8 9">JCM 14736</strain>
    </source>
</reference>
<accession>A0ABN2LBN4</accession>
<gene>
    <name evidence="8" type="ORF">GCM10009768_09030</name>
</gene>
<evidence type="ECO:0000313" key="9">
    <source>
        <dbReference type="Proteomes" id="UP001500851"/>
    </source>
</evidence>
<feature type="chain" id="PRO_5047201987" description="Solute-binding protein family 5 domain-containing protein" evidence="6">
    <location>
        <begin position="33"/>
        <end position="617"/>
    </location>
</feature>
<dbReference type="PIRSF" id="PIRSF002741">
    <property type="entry name" value="MppA"/>
    <property type="match status" value="1"/>
</dbReference>
<protein>
    <recommendedName>
        <fullName evidence="7">Solute-binding protein family 5 domain-containing protein</fullName>
    </recommendedName>
</protein>
<dbReference type="InterPro" id="IPR030678">
    <property type="entry name" value="Peptide/Ni-bd"/>
</dbReference>
<dbReference type="Pfam" id="PF00496">
    <property type="entry name" value="SBP_bac_5"/>
    <property type="match status" value="1"/>
</dbReference>
<evidence type="ECO:0000259" key="7">
    <source>
        <dbReference type="Pfam" id="PF00496"/>
    </source>
</evidence>
<dbReference type="Proteomes" id="UP001500851">
    <property type="component" value="Unassembled WGS sequence"/>
</dbReference>
<dbReference type="PANTHER" id="PTHR30290:SF10">
    <property type="entry name" value="PERIPLASMIC OLIGOPEPTIDE-BINDING PROTEIN-RELATED"/>
    <property type="match status" value="1"/>
</dbReference>
<dbReference type="Gene3D" id="3.40.190.10">
    <property type="entry name" value="Periplasmic binding protein-like II"/>
    <property type="match status" value="1"/>
</dbReference>
<evidence type="ECO:0000256" key="1">
    <source>
        <dbReference type="ARBA" id="ARBA00004196"/>
    </source>
</evidence>
<dbReference type="PROSITE" id="PS51257">
    <property type="entry name" value="PROKAR_LIPOPROTEIN"/>
    <property type="match status" value="1"/>
</dbReference>
<evidence type="ECO:0000313" key="8">
    <source>
        <dbReference type="EMBL" id="GAA1782300.1"/>
    </source>
</evidence>
<dbReference type="PANTHER" id="PTHR30290">
    <property type="entry name" value="PERIPLASMIC BINDING COMPONENT OF ABC TRANSPORTER"/>
    <property type="match status" value="1"/>
</dbReference>
<keyword evidence="9" id="KW-1185">Reference proteome</keyword>
<feature type="region of interest" description="Disordered" evidence="5">
    <location>
        <begin position="30"/>
        <end position="51"/>
    </location>
</feature>
<evidence type="ECO:0000256" key="6">
    <source>
        <dbReference type="SAM" id="SignalP"/>
    </source>
</evidence>
<comment type="subcellular location">
    <subcellularLocation>
        <location evidence="1">Cell envelope</location>
    </subcellularLocation>
</comment>
<comment type="similarity">
    <text evidence="2">Belongs to the bacterial solute-binding protein 5 family.</text>
</comment>
<keyword evidence="4 6" id="KW-0732">Signal</keyword>
<proteinExistence type="inferred from homology"/>
<dbReference type="InterPro" id="IPR000914">
    <property type="entry name" value="SBP_5_dom"/>
</dbReference>
<dbReference type="InterPro" id="IPR039424">
    <property type="entry name" value="SBP_5"/>
</dbReference>
<evidence type="ECO:0000256" key="5">
    <source>
        <dbReference type="SAM" id="MobiDB-lite"/>
    </source>
</evidence>
<dbReference type="Gene3D" id="3.10.105.10">
    <property type="entry name" value="Dipeptide-binding Protein, Domain 3"/>
    <property type="match status" value="1"/>
</dbReference>
<dbReference type="EMBL" id="BAAAOB010000001">
    <property type="protein sequence ID" value="GAA1782300.1"/>
    <property type="molecule type" value="Genomic_DNA"/>
</dbReference>
<keyword evidence="3" id="KW-0813">Transport</keyword>